<dbReference type="EMBL" id="FOJT01000001">
    <property type="protein sequence ID" value="SFA69247.1"/>
    <property type="molecule type" value="Genomic_DNA"/>
</dbReference>
<proteinExistence type="predicted"/>
<dbReference type="Pfam" id="PF07920">
    <property type="entry name" value="DUF1684"/>
    <property type="match status" value="1"/>
</dbReference>
<gene>
    <name evidence="1" type="ORF">SAMN05660845_0058</name>
</gene>
<organism evidence="1 2">
    <name type="scientific">Flavobacterium swingsii</name>
    <dbReference type="NCBI Taxonomy" id="498292"/>
    <lineage>
        <taxon>Bacteria</taxon>
        <taxon>Pseudomonadati</taxon>
        <taxon>Bacteroidota</taxon>
        <taxon>Flavobacteriia</taxon>
        <taxon>Flavobacteriales</taxon>
        <taxon>Flavobacteriaceae</taxon>
        <taxon>Flavobacterium</taxon>
    </lineage>
</organism>
<dbReference type="InterPro" id="IPR012467">
    <property type="entry name" value="DUF1684"/>
</dbReference>
<protein>
    <recommendedName>
        <fullName evidence="3">DUF1684 domain-containing protein</fullName>
    </recommendedName>
</protein>
<sequence>MKKYFSIITILFFAISSAQEKKAETSQDFQNNLNKEYANKTESPLTEEDFKVFKTLDFYPINEKFTIEAKFVRTQNEKVFEMKTSTTRLPKYIKYGELSFIIDGKNFKLNVYQNIDLSKKEGYEDYLFLPFSDLTCGKESYLGGRYIDMRFPKSETVIIDFNKAYNPYCAYNHKYSCPIVPLENDLKIEILAGVKKFHD</sequence>
<dbReference type="PANTHER" id="PTHR41913:SF1">
    <property type="entry name" value="DUF1684 DOMAIN-CONTAINING PROTEIN"/>
    <property type="match status" value="1"/>
</dbReference>
<keyword evidence="2" id="KW-1185">Reference proteome</keyword>
<evidence type="ECO:0000313" key="1">
    <source>
        <dbReference type="EMBL" id="SFA69247.1"/>
    </source>
</evidence>
<dbReference type="STRING" id="498292.SAMN05660845_0058"/>
<name>A0A1I0UZP6_9FLAO</name>
<dbReference type="PANTHER" id="PTHR41913">
    <property type="entry name" value="DUF1684 DOMAIN-CONTAINING PROTEIN"/>
    <property type="match status" value="1"/>
</dbReference>
<dbReference type="AlphaFoldDB" id="A0A1I0UZP6"/>
<dbReference type="OrthoDB" id="5493262at2"/>
<dbReference type="Proteomes" id="UP000199604">
    <property type="component" value="Unassembled WGS sequence"/>
</dbReference>
<reference evidence="2" key="1">
    <citation type="submission" date="2016-10" db="EMBL/GenBank/DDBJ databases">
        <authorList>
            <person name="Varghese N."/>
            <person name="Submissions S."/>
        </authorList>
    </citation>
    <scope>NUCLEOTIDE SEQUENCE [LARGE SCALE GENOMIC DNA]</scope>
    <source>
        <strain evidence="2">DSM 21789</strain>
    </source>
</reference>
<evidence type="ECO:0008006" key="3">
    <source>
        <dbReference type="Google" id="ProtNLM"/>
    </source>
</evidence>
<dbReference type="RefSeq" id="WP_091472597.1">
    <property type="nucleotide sequence ID" value="NZ_FOJT01000001.1"/>
</dbReference>
<accession>A0A1I0UZP6</accession>
<evidence type="ECO:0000313" key="2">
    <source>
        <dbReference type="Proteomes" id="UP000199604"/>
    </source>
</evidence>